<accession>A0A423WKP6</accession>
<evidence type="ECO:0000313" key="2">
    <source>
        <dbReference type="Proteomes" id="UP000284375"/>
    </source>
</evidence>
<dbReference type="AlphaFoldDB" id="A0A423WKP6"/>
<proteinExistence type="predicted"/>
<comment type="caution">
    <text evidence="1">The sequence shown here is derived from an EMBL/GenBank/DDBJ whole genome shotgun (WGS) entry which is preliminary data.</text>
</comment>
<evidence type="ECO:0000313" key="1">
    <source>
        <dbReference type="EMBL" id="ROW03984.1"/>
    </source>
</evidence>
<keyword evidence="2" id="KW-1185">Reference proteome</keyword>
<gene>
    <name evidence="1" type="ORF">VSDG_00845</name>
</gene>
<dbReference type="EMBL" id="LJZO01000002">
    <property type="protein sequence ID" value="ROW03984.1"/>
    <property type="molecule type" value="Genomic_DNA"/>
</dbReference>
<organism evidence="1 2">
    <name type="scientific">Cytospora chrysosperma</name>
    <name type="common">Cytospora canker fungus</name>
    <name type="synonym">Sphaeria chrysosperma</name>
    <dbReference type="NCBI Taxonomy" id="252740"/>
    <lineage>
        <taxon>Eukaryota</taxon>
        <taxon>Fungi</taxon>
        <taxon>Dikarya</taxon>
        <taxon>Ascomycota</taxon>
        <taxon>Pezizomycotina</taxon>
        <taxon>Sordariomycetes</taxon>
        <taxon>Sordariomycetidae</taxon>
        <taxon>Diaporthales</taxon>
        <taxon>Cytosporaceae</taxon>
        <taxon>Cytospora</taxon>
    </lineage>
</organism>
<protein>
    <submittedName>
        <fullName evidence="1">Uncharacterized protein</fullName>
    </submittedName>
</protein>
<sequence length="104" mass="11477">MDKWSLEETAMATARLTPLHYLVAGSGALLVVVVETQGVESYRYAGERDWSDRNSLVSNLVSSHSIRVRHNSQDAWDAGVAGWNGSARHPLLLFDQNTIEYSGS</sequence>
<name>A0A423WKP6_CYTCH</name>
<dbReference type="Proteomes" id="UP000284375">
    <property type="component" value="Unassembled WGS sequence"/>
</dbReference>
<reference evidence="1 2" key="1">
    <citation type="submission" date="2015-09" db="EMBL/GenBank/DDBJ databases">
        <title>Host preference determinants of Valsa canker pathogens revealed by comparative genomics.</title>
        <authorList>
            <person name="Yin Z."/>
            <person name="Huang L."/>
        </authorList>
    </citation>
    <scope>NUCLEOTIDE SEQUENCE [LARGE SCALE GENOMIC DNA]</scope>
    <source>
        <strain evidence="1 2">YSFL</strain>
    </source>
</reference>